<reference evidence="11 12" key="1">
    <citation type="submission" date="2017-12" db="EMBL/GenBank/DDBJ databases">
        <title>Hemimetabolous genomes reveal molecular basis of termite eusociality.</title>
        <authorList>
            <person name="Harrison M.C."/>
            <person name="Jongepier E."/>
            <person name="Robertson H.M."/>
            <person name="Arning N."/>
            <person name="Bitard-Feildel T."/>
            <person name="Chao H."/>
            <person name="Childers C.P."/>
            <person name="Dinh H."/>
            <person name="Doddapaneni H."/>
            <person name="Dugan S."/>
            <person name="Gowin J."/>
            <person name="Greiner C."/>
            <person name="Han Y."/>
            <person name="Hu H."/>
            <person name="Hughes D.S.T."/>
            <person name="Huylmans A.-K."/>
            <person name="Kemena C."/>
            <person name="Kremer L.P.M."/>
            <person name="Lee S.L."/>
            <person name="Lopez-Ezquerra A."/>
            <person name="Mallet L."/>
            <person name="Monroy-Kuhn J.M."/>
            <person name="Moser A."/>
            <person name="Murali S.C."/>
            <person name="Muzny D.M."/>
            <person name="Otani S."/>
            <person name="Piulachs M.-D."/>
            <person name="Poelchau M."/>
            <person name="Qu J."/>
            <person name="Schaub F."/>
            <person name="Wada-Katsumata A."/>
            <person name="Worley K.C."/>
            <person name="Xie Q."/>
            <person name="Ylla G."/>
            <person name="Poulsen M."/>
            <person name="Gibbs R.A."/>
            <person name="Schal C."/>
            <person name="Richards S."/>
            <person name="Belles X."/>
            <person name="Korb J."/>
            <person name="Bornberg-Bauer E."/>
        </authorList>
    </citation>
    <scope>NUCLEOTIDE SEQUENCE [LARGE SCALE GENOMIC DNA]</scope>
    <source>
        <tissue evidence="11">Whole body</tissue>
    </source>
</reference>
<dbReference type="Gene3D" id="3.90.550.50">
    <property type="match status" value="2"/>
</dbReference>
<evidence type="ECO:0000256" key="5">
    <source>
        <dbReference type="ARBA" id="ARBA00022692"/>
    </source>
</evidence>
<dbReference type="InterPro" id="IPR003378">
    <property type="entry name" value="Fringe-like_glycosylTrfase"/>
</dbReference>
<keyword evidence="7" id="KW-1133">Transmembrane helix</keyword>
<evidence type="ECO:0000256" key="7">
    <source>
        <dbReference type="ARBA" id="ARBA00022989"/>
    </source>
</evidence>
<dbReference type="GO" id="GO:0012505">
    <property type="term" value="C:endomembrane system"/>
    <property type="evidence" value="ECO:0007669"/>
    <property type="project" value="UniProtKB-SubCell"/>
</dbReference>
<evidence type="ECO:0000256" key="4">
    <source>
        <dbReference type="ARBA" id="ARBA00022679"/>
    </source>
</evidence>
<evidence type="ECO:0000256" key="3">
    <source>
        <dbReference type="ARBA" id="ARBA00022676"/>
    </source>
</evidence>
<keyword evidence="8" id="KW-0472">Membrane</keyword>
<dbReference type="Pfam" id="PF02434">
    <property type="entry name" value="Fringe"/>
    <property type="match status" value="2"/>
</dbReference>
<proteinExistence type="inferred from homology"/>
<feature type="domain" description="Fringe-like glycosyltransferase" evidence="10">
    <location>
        <begin position="96"/>
        <end position="176"/>
    </location>
</feature>
<gene>
    <name evidence="11" type="ORF">B7P43_G17384</name>
</gene>
<keyword evidence="5" id="KW-0812">Transmembrane</keyword>
<dbReference type="InterPro" id="IPR029044">
    <property type="entry name" value="Nucleotide-diphossugar_trans"/>
</dbReference>
<name>A0A2J7QE06_9NEOP</name>
<comment type="caution">
    <text evidence="11">The sequence shown here is derived from an EMBL/GenBank/DDBJ whole genome shotgun (WGS) entry which is preliminary data.</text>
</comment>
<evidence type="ECO:0000256" key="9">
    <source>
        <dbReference type="ARBA" id="ARBA00037847"/>
    </source>
</evidence>
<dbReference type="GO" id="GO:0016757">
    <property type="term" value="F:glycosyltransferase activity"/>
    <property type="evidence" value="ECO:0007669"/>
    <property type="project" value="UniProtKB-KW"/>
</dbReference>
<dbReference type="Proteomes" id="UP000235965">
    <property type="component" value="Unassembled WGS sequence"/>
</dbReference>
<comment type="subcellular location">
    <subcellularLocation>
        <location evidence="9">Endomembrane system</location>
        <topology evidence="9">Single-pass membrane protein</topology>
    </subcellularLocation>
    <subcellularLocation>
        <location evidence="1">Membrane</location>
        <topology evidence="1">Single-pass type II membrane protein</topology>
    </subcellularLocation>
</comment>
<evidence type="ECO:0000256" key="8">
    <source>
        <dbReference type="ARBA" id="ARBA00023136"/>
    </source>
</evidence>
<evidence type="ECO:0000256" key="2">
    <source>
        <dbReference type="ARBA" id="ARBA00008661"/>
    </source>
</evidence>
<evidence type="ECO:0000256" key="1">
    <source>
        <dbReference type="ARBA" id="ARBA00004606"/>
    </source>
</evidence>
<evidence type="ECO:0000313" key="12">
    <source>
        <dbReference type="Proteomes" id="UP000235965"/>
    </source>
</evidence>
<accession>A0A2J7QE06</accession>
<dbReference type="GO" id="GO:0016020">
    <property type="term" value="C:membrane"/>
    <property type="evidence" value="ECO:0007669"/>
    <property type="project" value="UniProtKB-SubCell"/>
</dbReference>
<dbReference type="FunFam" id="3.90.550.50:FF:000008">
    <property type="entry name" value="Beta-1,3-glucosyltransferase"/>
    <property type="match status" value="1"/>
</dbReference>
<dbReference type="PANTHER" id="PTHR10811">
    <property type="entry name" value="FRINGE-RELATED"/>
    <property type="match status" value="1"/>
</dbReference>
<dbReference type="AlphaFoldDB" id="A0A2J7QE06"/>
<dbReference type="EMBL" id="NEVH01015354">
    <property type="protein sequence ID" value="PNF26816.1"/>
    <property type="molecule type" value="Genomic_DNA"/>
</dbReference>
<evidence type="ECO:0000313" key="11">
    <source>
        <dbReference type="EMBL" id="PNF26816.1"/>
    </source>
</evidence>
<feature type="domain" description="Fringe-like glycosyltransferase" evidence="10">
    <location>
        <begin position="238"/>
        <end position="452"/>
    </location>
</feature>
<keyword evidence="4" id="KW-0808">Transferase</keyword>
<evidence type="ECO:0000256" key="6">
    <source>
        <dbReference type="ARBA" id="ARBA00022968"/>
    </source>
</evidence>
<dbReference type="InParanoid" id="A0A2J7QE06"/>
<dbReference type="SUPFAM" id="SSF53448">
    <property type="entry name" value="Nucleotide-diphospho-sugar transferases"/>
    <property type="match status" value="1"/>
</dbReference>
<dbReference type="FunCoup" id="A0A2J7QE06">
    <property type="interactions" value="20"/>
</dbReference>
<dbReference type="STRING" id="105785.A0A2J7QE06"/>
<comment type="similarity">
    <text evidence="2">Belongs to the glycosyltransferase 31 family.</text>
</comment>
<keyword evidence="6" id="KW-0735">Signal-anchor</keyword>
<organism evidence="11 12">
    <name type="scientific">Cryptotermes secundus</name>
    <dbReference type="NCBI Taxonomy" id="105785"/>
    <lineage>
        <taxon>Eukaryota</taxon>
        <taxon>Metazoa</taxon>
        <taxon>Ecdysozoa</taxon>
        <taxon>Arthropoda</taxon>
        <taxon>Hexapoda</taxon>
        <taxon>Insecta</taxon>
        <taxon>Pterygota</taxon>
        <taxon>Neoptera</taxon>
        <taxon>Polyneoptera</taxon>
        <taxon>Dictyoptera</taxon>
        <taxon>Blattodea</taxon>
        <taxon>Blattoidea</taxon>
        <taxon>Termitoidae</taxon>
        <taxon>Kalotermitidae</taxon>
        <taxon>Cryptotermitinae</taxon>
        <taxon>Cryptotermes</taxon>
    </lineage>
</organism>
<sequence length="476" mass="53827">MKVSRQGRVWKSALILAFILPSIAVRGLVTRDVVIVVLSQGDPYHASLAQNLRSSIQQQAHEANQVVPIVHLTHEDFPHPGVWTVVPLLSQLYTIHGSNSSWLIFCEGHTTIDLFQMLELLNKYSPTEELFIGHALRDREATIIHHFAFSNDPLQFRYPHFASGFAMSQALLKKIAYRLDCGDHPDMDFSIDPSHELALYIWENGKGPELTHASQLCLRNHPQCASYPLEFHACGNPVAKESMYFAVKTCSKYHKDRIPVVKHTWAKYVLHIGFYSESKDASIPTIDLGVPNTEHGHCGKTMAMLKHIAMIAPSLQDVRWVVIADDDTILSVARLRQLLSCFQPSKPFAIGERYGYNVQRSPQGYNYITGGGGMVFSMATVRQITGSTYCKCPSDSTPDDMFLGICLARLGITITHSPLFHQARPLDYAPEYLNPQLPVSFHKHWMVDPLRVYEKWFSKVDQQMEADYLAQKHVEL</sequence>
<keyword evidence="3" id="KW-0328">Glycosyltransferase</keyword>
<protein>
    <recommendedName>
        <fullName evidence="10">Fringe-like glycosyltransferase domain-containing protein</fullName>
    </recommendedName>
</protein>
<dbReference type="OrthoDB" id="421979at2759"/>
<keyword evidence="12" id="KW-1185">Reference proteome</keyword>
<evidence type="ECO:0000259" key="10">
    <source>
        <dbReference type="Pfam" id="PF02434"/>
    </source>
</evidence>